<keyword evidence="3" id="KW-1185">Reference proteome</keyword>
<name>A0A4V2F7V9_9FIRM</name>
<dbReference type="Proteomes" id="UP000292927">
    <property type="component" value="Unassembled WGS sequence"/>
</dbReference>
<evidence type="ECO:0000313" key="2">
    <source>
        <dbReference type="EMBL" id="RZT01189.1"/>
    </source>
</evidence>
<keyword evidence="1" id="KW-1133">Transmembrane helix</keyword>
<sequence>MIVVNIIVGLLKCIVKIAVSIMYAIFMFILAVTKIGMGSY</sequence>
<feature type="transmembrane region" description="Helical" evidence="1">
    <location>
        <begin position="6"/>
        <end position="32"/>
    </location>
</feature>
<gene>
    <name evidence="2" type="ORF">EV209_1631</name>
</gene>
<protein>
    <submittedName>
        <fullName evidence="2">Uncharacterized protein</fullName>
    </submittedName>
</protein>
<dbReference type="EMBL" id="SGXF01000002">
    <property type="protein sequence ID" value="RZT01189.1"/>
    <property type="molecule type" value="Genomic_DNA"/>
</dbReference>
<dbReference type="AlphaFoldDB" id="A0A4V2F7V9"/>
<keyword evidence="1" id="KW-0472">Membrane</keyword>
<proteinExistence type="predicted"/>
<evidence type="ECO:0000313" key="3">
    <source>
        <dbReference type="Proteomes" id="UP000292927"/>
    </source>
</evidence>
<accession>A0A4V2F7V9</accession>
<evidence type="ECO:0000256" key="1">
    <source>
        <dbReference type="SAM" id="Phobius"/>
    </source>
</evidence>
<comment type="caution">
    <text evidence="2">The sequence shown here is derived from an EMBL/GenBank/DDBJ whole genome shotgun (WGS) entry which is preliminary data.</text>
</comment>
<organism evidence="2 3">
    <name type="scientific">Cuneatibacter caecimuris</name>
    <dbReference type="NCBI Taxonomy" id="1796618"/>
    <lineage>
        <taxon>Bacteria</taxon>
        <taxon>Bacillati</taxon>
        <taxon>Bacillota</taxon>
        <taxon>Clostridia</taxon>
        <taxon>Lachnospirales</taxon>
        <taxon>Lachnospiraceae</taxon>
        <taxon>Cuneatibacter</taxon>
    </lineage>
</organism>
<reference evidence="2 3" key="1">
    <citation type="submission" date="2019-02" db="EMBL/GenBank/DDBJ databases">
        <title>Genomic Encyclopedia of Type Strains, Phase IV (KMG-IV): sequencing the most valuable type-strain genomes for metagenomic binning, comparative biology and taxonomic classification.</title>
        <authorList>
            <person name="Goeker M."/>
        </authorList>
    </citation>
    <scope>NUCLEOTIDE SEQUENCE [LARGE SCALE GENOMIC DNA]</scope>
    <source>
        <strain evidence="2 3">DSM 29486</strain>
    </source>
</reference>
<keyword evidence="1" id="KW-0812">Transmembrane</keyword>